<evidence type="ECO:0008006" key="5">
    <source>
        <dbReference type="Google" id="ProtNLM"/>
    </source>
</evidence>
<dbReference type="InterPro" id="IPR025251">
    <property type="entry name" value="DUF4213"/>
</dbReference>
<dbReference type="STRING" id="1503.CLPU_6c01000"/>
<name>A0A0L0WAS1_GOTPU</name>
<dbReference type="Proteomes" id="UP000037267">
    <property type="component" value="Unassembled WGS sequence"/>
</dbReference>
<sequence>MWEIYDKLIEPIPEDIYVEDCIMGLRWTYIKGKNSGIALTFRDGLRESSILGKIKGMRLKELSTYVKSWNFTEASLGLSAINSFYNTVEHAEKLGANFSEGRKNDIFTESIDEIRGKNVAVIGHFPDLEKIESICNLSILERRPSKGDLPDCACEYILKNQDFVFITGSTLANKTLPRLLELSKNAKVILVGPSVPVAPILFDYGVNTLASAVIVNDNLIQQAIKEGGSHQIFDLGGKMAKIKKKD</sequence>
<proteinExistence type="predicted"/>
<comment type="caution">
    <text evidence="3">The sequence shown here is derived from an EMBL/GenBank/DDBJ whole genome shotgun (WGS) entry which is preliminary data.</text>
</comment>
<dbReference type="Gene3D" id="3.30.390.100">
    <property type="match status" value="1"/>
</dbReference>
<dbReference type="Gene3D" id="3.40.50.11590">
    <property type="match status" value="1"/>
</dbReference>
<feature type="domain" description="Putative heavy-metal chelation" evidence="1">
    <location>
        <begin position="111"/>
        <end position="238"/>
    </location>
</feature>
<evidence type="ECO:0000313" key="4">
    <source>
        <dbReference type="Proteomes" id="UP000037267"/>
    </source>
</evidence>
<dbReference type="RefSeq" id="WP_050355130.1">
    <property type="nucleotide sequence ID" value="NZ_LGSS01000006.1"/>
</dbReference>
<evidence type="ECO:0000259" key="1">
    <source>
        <dbReference type="Pfam" id="PF04016"/>
    </source>
</evidence>
<dbReference type="Pfam" id="PF04016">
    <property type="entry name" value="DUF364"/>
    <property type="match status" value="1"/>
</dbReference>
<organism evidence="3 4">
    <name type="scientific">Gottschalkia purinilytica</name>
    <name type="common">Clostridium purinilyticum</name>
    <dbReference type="NCBI Taxonomy" id="1503"/>
    <lineage>
        <taxon>Bacteria</taxon>
        <taxon>Bacillati</taxon>
        <taxon>Bacillota</taxon>
        <taxon>Tissierellia</taxon>
        <taxon>Tissierellales</taxon>
        <taxon>Gottschalkiaceae</taxon>
        <taxon>Gottschalkia</taxon>
    </lineage>
</organism>
<protein>
    <recommendedName>
        <fullName evidence="5">DUF364 domain-containing protein</fullName>
    </recommendedName>
</protein>
<evidence type="ECO:0000313" key="3">
    <source>
        <dbReference type="EMBL" id="KNF08614.1"/>
    </source>
</evidence>
<evidence type="ECO:0000259" key="2">
    <source>
        <dbReference type="Pfam" id="PF13938"/>
    </source>
</evidence>
<dbReference type="Pfam" id="PF13938">
    <property type="entry name" value="DUF4213"/>
    <property type="match status" value="1"/>
</dbReference>
<dbReference type="OrthoDB" id="9806942at2"/>
<accession>A0A0L0WAS1</accession>
<gene>
    <name evidence="3" type="ORF">CLPU_6c01000</name>
</gene>
<dbReference type="EMBL" id="LGSS01000006">
    <property type="protein sequence ID" value="KNF08614.1"/>
    <property type="molecule type" value="Genomic_DNA"/>
</dbReference>
<reference evidence="4" key="1">
    <citation type="submission" date="2015-07" db="EMBL/GenBank/DDBJ databases">
        <title>Draft genome sequence of the purine-degrading Gottschalkia purinilyticum DSM 1384 (formerly Clostridium purinilyticum).</title>
        <authorList>
            <person name="Poehlein A."/>
            <person name="Schiel-Bengelsdorf B."/>
            <person name="Bengelsdorf F.R."/>
            <person name="Daniel R."/>
            <person name="Duerre P."/>
        </authorList>
    </citation>
    <scope>NUCLEOTIDE SEQUENCE [LARGE SCALE GENOMIC DNA]</scope>
    <source>
        <strain evidence="4">DSM 1384</strain>
    </source>
</reference>
<dbReference type="PATRIC" id="fig|1503.3.peg.2899"/>
<keyword evidence="4" id="KW-1185">Reference proteome</keyword>
<feature type="domain" description="DUF4213" evidence="2">
    <location>
        <begin position="5"/>
        <end position="84"/>
    </location>
</feature>
<dbReference type="AlphaFoldDB" id="A0A0L0WAS1"/>
<dbReference type="SUPFAM" id="SSF159713">
    <property type="entry name" value="Dhaf3308-like"/>
    <property type="match status" value="1"/>
</dbReference>
<dbReference type="InterPro" id="IPR007161">
    <property type="entry name" value="DUF364"/>
</dbReference>